<dbReference type="InterPro" id="IPR041985">
    <property type="entry name" value="Ribosomal_eL14_KOW"/>
</dbReference>
<keyword evidence="4" id="KW-1185">Reference proteome</keyword>
<gene>
    <name evidence="3" type="ORF">FDF74_05350</name>
</gene>
<dbReference type="CDD" id="cd06088">
    <property type="entry name" value="KOW_RPL14"/>
    <property type="match status" value="1"/>
</dbReference>
<dbReference type="EMBL" id="SXDP01000003">
    <property type="protein sequence ID" value="NEZ46639.1"/>
    <property type="molecule type" value="Genomic_DNA"/>
</dbReference>
<dbReference type="GO" id="GO:0005840">
    <property type="term" value="C:ribosome"/>
    <property type="evidence" value="ECO:0007669"/>
    <property type="project" value="UniProtKB-KW"/>
</dbReference>
<evidence type="ECO:0000313" key="3">
    <source>
        <dbReference type="EMBL" id="NEZ46639.1"/>
    </source>
</evidence>
<evidence type="ECO:0000256" key="1">
    <source>
        <dbReference type="ARBA" id="ARBA00022980"/>
    </source>
</evidence>
<protein>
    <submittedName>
        <fullName evidence="3">RNA-binding protein</fullName>
    </submittedName>
</protein>
<dbReference type="AlphaFoldDB" id="A0A6M0RAL9"/>
<proteinExistence type="predicted"/>
<accession>A0A6M0RAL9</accession>
<dbReference type="SUPFAM" id="SSF50104">
    <property type="entry name" value="Translation proteins SH3-like domain"/>
    <property type="match status" value="1"/>
</dbReference>
<keyword evidence="2" id="KW-0687">Ribonucleoprotein</keyword>
<evidence type="ECO:0000256" key="2">
    <source>
        <dbReference type="ARBA" id="ARBA00023274"/>
    </source>
</evidence>
<dbReference type="Gene3D" id="2.30.30.30">
    <property type="match status" value="1"/>
</dbReference>
<dbReference type="InterPro" id="IPR008991">
    <property type="entry name" value="Translation_prot_SH3-like_sf"/>
</dbReference>
<dbReference type="GO" id="GO:1990904">
    <property type="term" value="C:ribonucleoprotein complex"/>
    <property type="evidence" value="ECO:0007669"/>
    <property type="project" value="UniProtKB-KW"/>
</dbReference>
<reference evidence="3 4" key="1">
    <citation type="submission" date="2019-04" db="EMBL/GenBank/DDBJ databases">
        <title>Genome sequencing of Clostridium botulinum Groups I-IV and Clostridium butyricum.</title>
        <authorList>
            <person name="Brunt J."/>
            <person name="Van Vliet A.H.M."/>
            <person name="Stringer S.C."/>
            <person name="Carter A.T."/>
            <person name="Peck M.W."/>
        </authorList>
    </citation>
    <scope>NUCLEOTIDE SEQUENCE [LARGE SCALE GENOMIC DNA]</scope>
    <source>
        <strain evidence="3 4">IFR 18/094</strain>
    </source>
</reference>
<sequence>MNVLSYKCQVGRLVYSKAGRDKDKCFIIVDVLDDKYVYISDGNMRTIENPKKKKIRHLVFTSILCNEMSEREELVTRINNSFIRKFIQSHQFNKEV</sequence>
<dbReference type="Proteomes" id="UP000473885">
    <property type="component" value="Unassembled WGS sequence"/>
</dbReference>
<dbReference type="InterPro" id="IPR014722">
    <property type="entry name" value="Rib_uL2_dom2"/>
</dbReference>
<dbReference type="OrthoDB" id="1683515at2"/>
<evidence type="ECO:0000313" key="4">
    <source>
        <dbReference type="Proteomes" id="UP000473885"/>
    </source>
</evidence>
<organism evidence="3 4">
    <name type="scientific">Clostridium niameyense</name>
    <dbReference type="NCBI Taxonomy" id="1622073"/>
    <lineage>
        <taxon>Bacteria</taxon>
        <taxon>Bacillati</taxon>
        <taxon>Bacillota</taxon>
        <taxon>Clostridia</taxon>
        <taxon>Eubacteriales</taxon>
        <taxon>Clostridiaceae</taxon>
        <taxon>Clostridium</taxon>
    </lineage>
</organism>
<name>A0A6M0RAL9_9CLOT</name>
<comment type="caution">
    <text evidence="3">The sequence shown here is derived from an EMBL/GenBank/DDBJ whole genome shotgun (WGS) entry which is preliminary data.</text>
</comment>
<keyword evidence="1" id="KW-0689">Ribosomal protein</keyword>